<feature type="transmembrane region" description="Helical" evidence="2">
    <location>
        <begin position="638"/>
        <end position="659"/>
    </location>
</feature>
<dbReference type="Gene3D" id="1.10.1200.10">
    <property type="entry name" value="ACP-like"/>
    <property type="match status" value="1"/>
</dbReference>
<feature type="domain" description="Carrier" evidence="3">
    <location>
        <begin position="25"/>
        <end position="102"/>
    </location>
</feature>
<dbReference type="InterPro" id="IPR009081">
    <property type="entry name" value="PP-bd_ACP"/>
</dbReference>
<dbReference type="STRING" id="67331.SAMN04490357_1617"/>
<feature type="transmembrane region" description="Helical" evidence="2">
    <location>
        <begin position="221"/>
        <end position="244"/>
    </location>
</feature>
<evidence type="ECO:0000313" key="4">
    <source>
        <dbReference type="EMBL" id="SEC27831.1"/>
    </source>
</evidence>
<feature type="region of interest" description="Disordered" evidence="1">
    <location>
        <begin position="1"/>
        <end position="32"/>
    </location>
</feature>
<dbReference type="PANTHER" id="PTHR43300">
    <property type="entry name" value="ACETYLTRANSFERASE"/>
    <property type="match status" value="1"/>
</dbReference>
<dbReference type="AlphaFoldDB" id="A0A1H4R822"/>
<dbReference type="PROSITE" id="PS50075">
    <property type="entry name" value="CARRIER"/>
    <property type="match status" value="1"/>
</dbReference>
<evidence type="ECO:0000256" key="1">
    <source>
        <dbReference type="SAM" id="MobiDB-lite"/>
    </source>
</evidence>
<evidence type="ECO:0000313" key="5">
    <source>
        <dbReference type="Proteomes" id="UP000182375"/>
    </source>
</evidence>
<dbReference type="InterPro" id="IPR011004">
    <property type="entry name" value="Trimer_LpxA-like_sf"/>
</dbReference>
<dbReference type="NCBIfam" id="TIGR02353">
    <property type="entry name" value="NRPS_term_dom"/>
    <property type="match status" value="1"/>
</dbReference>
<dbReference type="RefSeq" id="WP_074991670.1">
    <property type="nucleotide sequence ID" value="NZ_FNTD01000004.1"/>
</dbReference>
<keyword evidence="2" id="KW-0812">Transmembrane</keyword>
<keyword evidence="2" id="KW-1133">Transmembrane helix</keyword>
<evidence type="ECO:0000259" key="3">
    <source>
        <dbReference type="PROSITE" id="PS50075"/>
    </source>
</evidence>
<dbReference type="SUPFAM" id="SSF47336">
    <property type="entry name" value="ACP-like"/>
    <property type="match status" value="1"/>
</dbReference>
<dbReference type="InterPro" id="IPR012728">
    <property type="entry name" value="Pls/PosA_C"/>
</dbReference>
<feature type="transmembrane region" description="Helical" evidence="2">
    <location>
        <begin position="143"/>
        <end position="163"/>
    </location>
</feature>
<dbReference type="InterPro" id="IPR036736">
    <property type="entry name" value="ACP-like_sf"/>
</dbReference>
<keyword evidence="2" id="KW-0472">Membrane</keyword>
<dbReference type="Proteomes" id="UP000182375">
    <property type="component" value="Unassembled WGS sequence"/>
</dbReference>
<feature type="transmembrane region" description="Helical" evidence="2">
    <location>
        <begin position="175"/>
        <end position="201"/>
    </location>
</feature>
<dbReference type="Gene3D" id="2.160.10.10">
    <property type="entry name" value="Hexapeptide repeat proteins"/>
    <property type="match status" value="3"/>
</dbReference>
<feature type="region of interest" description="Disordered" evidence="1">
    <location>
        <begin position="839"/>
        <end position="867"/>
    </location>
</feature>
<evidence type="ECO:0000256" key="2">
    <source>
        <dbReference type="SAM" id="Phobius"/>
    </source>
</evidence>
<dbReference type="GeneID" id="95510812"/>
<name>A0A1H4R822_9ACTN</name>
<reference evidence="4 5" key="1">
    <citation type="submission" date="2016-10" db="EMBL/GenBank/DDBJ databases">
        <authorList>
            <person name="de Groot N.N."/>
        </authorList>
    </citation>
    <scope>NUCLEOTIDE SEQUENCE [LARGE SCALE GENOMIC DNA]</scope>
    <source>
        <strain evidence="4 5">DSM 40306</strain>
    </source>
</reference>
<organism evidence="4 5">
    <name type="scientific">Streptomyces misionensis</name>
    <dbReference type="NCBI Taxonomy" id="67331"/>
    <lineage>
        <taxon>Bacteria</taxon>
        <taxon>Bacillati</taxon>
        <taxon>Actinomycetota</taxon>
        <taxon>Actinomycetes</taxon>
        <taxon>Kitasatosporales</taxon>
        <taxon>Streptomycetaceae</taxon>
        <taxon>Streptomyces</taxon>
    </lineage>
</organism>
<feature type="transmembrane region" description="Helical" evidence="2">
    <location>
        <begin position="421"/>
        <end position="443"/>
    </location>
</feature>
<feature type="compositionally biased region" description="Polar residues" evidence="1">
    <location>
        <begin position="857"/>
        <end position="867"/>
    </location>
</feature>
<gene>
    <name evidence="4" type="ORF">SAMN04490357_1617</name>
</gene>
<dbReference type="Pfam" id="PF00550">
    <property type="entry name" value="PP-binding"/>
    <property type="match status" value="1"/>
</dbReference>
<feature type="transmembrane region" description="Helical" evidence="2">
    <location>
        <begin position="376"/>
        <end position="401"/>
    </location>
</feature>
<dbReference type="EMBL" id="FNTD01000004">
    <property type="protein sequence ID" value="SEC27831.1"/>
    <property type="molecule type" value="Genomic_DNA"/>
</dbReference>
<dbReference type="Pfam" id="PF14602">
    <property type="entry name" value="Hexapep_2"/>
    <property type="match status" value="2"/>
</dbReference>
<dbReference type="SUPFAM" id="SSF51161">
    <property type="entry name" value="Trimeric LpxA-like enzymes"/>
    <property type="match status" value="3"/>
</dbReference>
<protein>
    <recommendedName>
        <fullName evidence="3">Carrier domain-containing protein</fullName>
    </recommendedName>
</protein>
<dbReference type="InterPro" id="IPR050179">
    <property type="entry name" value="Trans_hexapeptide_repeat"/>
</dbReference>
<feature type="transmembrane region" description="Helical" evidence="2">
    <location>
        <begin position="665"/>
        <end position="687"/>
    </location>
</feature>
<sequence>MVEQSSEIDISGPDAPALTVSGAGPDGTETESRLADALAELVEAEHVPLDSHFFTDLGANSLVMAQFCARVRKRPDLPSPSMRDIYRYPTIRSLAQALAPAAPPPAAPAAPAAPSRPAPAAAVVAPEPVTRAGRLTHFLCGTFQLLVFLGYSLVSGLVTATGYEWVSDGSGIADVYLRSLVFGGTGFVALCAFPVLAKWVLVGRWKAGEFPVWGLAYMRFWLVKVLLHANPMIFLAGTPLYVLYLRALGARIGKGVTILTRTLPVCTDLVTIGAGTVIRKDCFLLAYRAHAGRIQTGPVTIGRDVFVGEKTTLDIDTSIGDGAQLGHASALHRGQSVPAGERWHGSPAEPTRTDYVRVAPAPCGTFRRIWFGFGTLAQLLLLYVPLGVGGIYMLCIEVPLFDKRIDPDTDSLTPLDLLSDAAVVSLVMFAGFLVLGLAALYTVPRLLGLFLRPDRVYPLYGFHYALHRVTVHMTNIKFFAWLFGDSSYIVHYLRGLGYDLSRVEQTGSNFGTEVQHETPLLVSVGRGTMVADGLSIMNAEYSATSFKLSRVSIGARSFLGNNIAYPAGARIGENCLLATKVMIPLDGEVRQGVGLLGSPCFEIPRSVDRDARFDHLREGDELRRRLGSKNRYNLRSMAWMLFARWLHVFGLTLLALASVDLYGTVGNVVIAGYLALTLTFSTVYYIVLERCLTKFRGLRPELCSIYDRTFWQIERLWKVPSQWLNIFNGTPFKSLVWRLMGVRVGRMVFDDGCYVTDRTLAVIGDHCTLNAGSKVQCHSQEDGTFKSDYIRLGAGCTLGVSAHVHYGVTMGEGAVLAADSFLMKGEEVPAHARWGGNPAVEMPVADGPPGAPAPATSDVNAASATVS</sequence>
<dbReference type="PANTHER" id="PTHR43300:SF11">
    <property type="entry name" value="ACETYLTRANSFERASE RV3034C-RELATED"/>
    <property type="match status" value="1"/>
</dbReference>
<proteinExistence type="predicted"/>
<dbReference type="InterPro" id="IPR001451">
    <property type="entry name" value="Hexapep"/>
</dbReference>
<accession>A0A1H4R822</accession>